<evidence type="ECO:0000256" key="3">
    <source>
        <dbReference type="ARBA" id="ARBA00022833"/>
    </source>
</evidence>
<dbReference type="InterPro" id="IPR019786">
    <property type="entry name" value="Zinc_finger_PHD-type_CS"/>
</dbReference>
<keyword evidence="2 4" id="KW-0863">Zinc-finger</keyword>
<sequence>MEEVKVEHIVLERGIKYASSQILDSHAKSLKCEINRRCRELYSVDQLINYSHINYENYCDLEKKINCFEKGKLPYIYCLSLGYNDGYIDPNLQSDLYFSILNCINNGTISENIGVVKIIDHSHPVRLATPVNKNCYSLIWSGKDLQESHCIPLVLGEYTGEVKYVGDEDISDESYSFQLTFKSSAFRYSGTVISSGNSQIVDEVSKSSTSNLSASQNTYYPESFEYNEIETSASNKTAFFSRIYKQKIDELLSTDGKIRNIGARLLLPNDNEYILSADKAFNEMALLNHYECILNNNFNFRINVQWHSVYVDGWPHVILTTIPGIGIKSGNELAADFGENWFSRIKRLSEFNIKKELVFYRSNYNKFCIDSSIDNIYSESNNLFEIEKDSTSNIETGINEMISKYEICEICQNYTDLNISRFTINSKNNDKQSILRSDKSYLLCNGCNKAFHYYCVYRPEFTNLDSSSIQWFCFQCVSLTIRIIPSLISKIPFISQEFYISILNYFKNYKFLLPGVVSATEEVTIRSSDEVNRENSKLLLFRPVEYKPENQRFFHEYQGLEGLSRLKPCYLCHSSFSNQLSVGIATICRIHRLHIAPDFDEFFNSVQYTYKLDTGNLIEKNVLKLSLVTEGNGSISYSNINGGKESALKSHIKKLSGPKYIIERSRRVICSLRSSLYQSERHRIELLCKLEKLRRVQDEYFRTISEGNGIIPIFCIRLGDTIINKEFSGKMYQGVATKYYPRERVFHIEYFDGDREDMEYEEFIALIVNDINSNRINIKDLSITLENESNINADKNIIDKTNEPDCHLIDNIRDGNENQEQYNKFIKENDNPFGDLSNIPNNSILEKVKIIHYSIVKQCKIKNNRDNYVYIWDLPMYEYIDEPRWRVITGSLILKKSIIKYNIYIVLSRLSKSTITLTINSNIIVGDVSLNKGIPITLLETNQEMEISQYFKKMIDLSSSEILTWTQDRLIEFSPVEVDPINFNTQNHLKDSDSLKKEIIDDECQISIENLKALSNNIFNFDHIFIEENWLQKINVIAQALQPYPNGIKWMNDVHSWKIVYYNESDQKNIKIFNVIPFDEKNTVESLYLKACKFLSISQTNNKIIKMLKTNKKQKEKTETVEPIHNFVFSEWGDTVEDFLARYNINNPDRCVSSINDFKTEINSLQPFPDNVEWSDSLFSFTVKLRNSEQKIFRLEEYDFNIFNCYKSVVNYATSLTSIDEIYCSKTKRYHLRNKNNKSDDKLSTILEKATKGKKKATASIESHIQTYNDREKSEQSKENDQSVQFVRNSVSDINSNRVKNKRLGDSICEDIENKSNIRKSRKKNVMFADSGSPAKKKREKSLEKVIIRAPPRPSDPLSRARIIEYSEKADELRPFPHGITWCYRSARFKVRYRRPNDKCWTATSFTPTKYNSVKEAFEHAVKKLAAHIGDYKNSNEIPVIPKGIH</sequence>
<evidence type="ECO:0000256" key="2">
    <source>
        <dbReference type="ARBA" id="ARBA00022771"/>
    </source>
</evidence>
<evidence type="ECO:0000256" key="1">
    <source>
        <dbReference type="ARBA" id="ARBA00022723"/>
    </source>
</evidence>
<accession>A0AAV9XTX5</accession>
<dbReference type="InterPro" id="IPR013083">
    <property type="entry name" value="Znf_RING/FYVE/PHD"/>
</dbReference>
<evidence type="ECO:0000259" key="5">
    <source>
        <dbReference type="PROSITE" id="PS50016"/>
    </source>
</evidence>
<reference evidence="6 7" key="1">
    <citation type="submission" date="2023-10" db="EMBL/GenBank/DDBJ databases">
        <title>Comparative genomics analysis reveals potential genetic determinants of host preference in Cryptosporidium xiaoi.</title>
        <authorList>
            <person name="Xiao L."/>
            <person name="Li J."/>
        </authorList>
    </citation>
    <scope>NUCLEOTIDE SEQUENCE [LARGE SCALE GENOMIC DNA]</scope>
    <source>
        <strain evidence="6 7">52996</strain>
    </source>
</reference>
<feature type="domain" description="PHD-type" evidence="5">
    <location>
        <begin position="405"/>
        <end position="479"/>
    </location>
</feature>
<dbReference type="PROSITE" id="PS50016">
    <property type="entry name" value="ZF_PHD_2"/>
    <property type="match status" value="1"/>
</dbReference>
<protein>
    <recommendedName>
        <fullName evidence="5">PHD-type domain-containing protein</fullName>
    </recommendedName>
</protein>
<dbReference type="PROSITE" id="PS01359">
    <property type="entry name" value="ZF_PHD_1"/>
    <property type="match status" value="1"/>
</dbReference>
<proteinExistence type="predicted"/>
<keyword evidence="1" id="KW-0479">Metal-binding</keyword>
<gene>
    <name evidence="6" type="ORF">RS030_71039</name>
</gene>
<dbReference type="Gene3D" id="3.30.40.10">
    <property type="entry name" value="Zinc/RING finger domain, C3HC4 (zinc finger)"/>
    <property type="match status" value="1"/>
</dbReference>
<keyword evidence="7" id="KW-1185">Reference proteome</keyword>
<comment type="caution">
    <text evidence="6">The sequence shown here is derived from an EMBL/GenBank/DDBJ whole genome shotgun (WGS) entry which is preliminary data.</text>
</comment>
<name>A0AAV9XTX5_9CRYT</name>
<organism evidence="6 7">
    <name type="scientific">Cryptosporidium xiaoi</name>
    <dbReference type="NCBI Taxonomy" id="659607"/>
    <lineage>
        <taxon>Eukaryota</taxon>
        <taxon>Sar</taxon>
        <taxon>Alveolata</taxon>
        <taxon>Apicomplexa</taxon>
        <taxon>Conoidasida</taxon>
        <taxon>Coccidia</taxon>
        <taxon>Eucoccidiorida</taxon>
        <taxon>Eimeriorina</taxon>
        <taxon>Cryptosporidiidae</taxon>
        <taxon>Cryptosporidium</taxon>
    </lineage>
</organism>
<dbReference type="EMBL" id="JAWDEY010000035">
    <property type="protein sequence ID" value="KAK6588141.1"/>
    <property type="molecule type" value="Genomic_DNA"/>
</dbReference>
<evidence type="ECO:0000313" key="7">
    <source>
        <dbReference type="Proteomes" id="UP001311799"/>
    </source>
</evidence>
<dbReference type="InterPro" id="IPR047365">
    <property type="entry name" value="Tudor_AtPTM-like"/>
</dbReference>
<evidence type="ECO:0000313" key="6">
    <source>
        <dbReference type="EMBL" id="KAK6588141.1"/>
    </source>
</evidence>
<dbReference type="GO" id="GO:0008270">
    <property type="term" value="F:zinc ion binding"/>
    <property type="evidence" value="ECO:0007669"/>
    <property type="project" value="UniProtKB-KW"/>
</dbReference>
<keyword evidence="3" id="KW-0862">Zinc</keyword>
<dbReference type="Proteomes" id="UP001311799">
    <property type="component" value="Unassembled WGS sequence"/>
</dbReference>
<evidence type="ECO:0000256" key="4">
    <source>
        <dbReference type="PROSITE-ProRule" id="PRU00146"/>
    </source>
</evidence>
<dbReference type="InterPro" id="IPR011011">
    <property type="entry name" value="Znf_FYVE_PHD"/>
</dbReference>
<dbReference type="InterPro" id="IPR001965">
    <property type="entry name" value="Znf_PHD"/>
</dbReference>
<dbReference type="SMART" id="SM00249">
    <property type="entry name" value="PHD"/>
    <property type="match status" value="1"/>
</dbReference>
<dbReference type="Pfam" id="PF21743">
    <property type="entry name" value="PTM_DIR17_Tudor"/>
    <property type="match status" value="1"/>
</dbReference>
<dbReference type="InterPro" id="IPR019787">
    <property type="entry name" value="Znf_PHD-finger"/>
</dbReference>
<dbReference type="SUPFAM" id="SSF57903">
    <property type="entry name" value="FYVE/PHD zinc finger"/>
    <property type="match status" value="1"/>
</dbReference>
<dbReference type="Pfam" id="PF00628">
    <property type="entry name" value="PHD"/>
    <property type="match status" value="1"/>
</dbReference>